<sequence>MAKRKVFYSFHFDNDVFRVQQIRNIGALEGNTPVTVNAWETIKKAGKKAIETWIEDNMKFKSCVIVLIGEDTHNRPWVKYEIKKAWEDGKGLLGIYIHNLKDPKTGKCSKGVNPFDQFTFKDGTKLSTKVKCYNPSSSDTYNDIKNNVEDWIETAIESRK</sequence>
<accession>A0A6C0R8Z5</accession>
<dbReference type="EMBL" id="CP048409">
    <property type="protein sequence ID" value="QIA06402.1"/>
    <property type="molecule type" value="Genomic_DNA"/>
</dbReference>
<dbReference type="AlphaFoldDB" id="A0A6C0R8Z5"/>
<dbReference type="KEGG" id="drc:G0Q07_01045"/>
<reference evidence="2 3" key="1">
    <citation type="submission" date="2020-02" db="EMBL/GenBank/DDBJ databases">
        <title>Genome sequencing for Draconibacterium sp. strain M1.</title>
        <authorList>
            <person name="Park S.-J."/>
        </authorList>
    </citation>
    <scope>NUCLEOTIDE SEQUENCE [LARGE SCALE GENOMIC DNA]</scope>
    <source>
        <strain evidence="2 3">M1</strain>
    </source>
</reference>
<name>A0A6C0R8Z5_9BACT</name>
<evidence type="ECO:0000313" key="2">
    <source>
        <dbReference type="EMBL" id="QIA06402.1"/>
    </source>
</evidence>
<dbReference type="SUPFAM" id="SSF52206">
    <property type="entry name" value="Hypothetical protein MTH538"/>
    <property type="match status" value="1"/>
</dbReference>
<dbReference type="RefSeq" id="WP_163344335.1">
    <property type="nucleotide sequence ID" value="NZ_CP048409.1"/>
</dbReference>
<keyword evidence="3" id="KW-1185">Reference proteome</keyword>
<organism evidence="2 3">
    <name type="scientific">Draconibacterium halophilum</name>
    <dbReference type="NCBI Taxonomy" id="2706887"/>
    <lineage>
        <taxon>Bacteria</taxon>
        <taxon>Pseudomonadati</taxon>
        <taxon>Bacteroidota</taxon>
        <taxon>Bacteroidia</taxon>
        <taxon>Marinilabiliales</taxon>
        <taxon>Prolixibacteraceae</taxon>
        <taxon>Draconibacterium</taxon>
    </lineage>
</organism>
<dbReference type="InterPro" id="IPR036490">
    <property type="entry name" value="ThsB_TIR-like_sf"/>
</dbReference>
<evidence type="ECO:0000313" key="3">
    <source>
        <dbReference type="Proteomes" id="UP000474630"/>
    </source>
</evidence>
<evidence type="ECO:0000259" key="1">
    <source>
        <dbReference type="Pfam" id="PF08937"/>
    </source>
</evidence>
<dbReference type="InterPro" id="IPR015032">
    <property type="entry name" value="ThsB__TIR-like_domain"/>
</dbReference>
<proteinExistence type="predicted"/>
<dbReference type="Gene3D" id="3.40.50.9200">
    <property type="entry name" value="Hypothetical protein MTH538"/>
    <property type="match status" value="1"/>
</dbReference>
<dbReference type="Proteomes" id="UP000474630">
    <property type="component" value="Chromosome"/>
</dbReference>
<gene>
    <name evidence="2" type="ORF">G0Q07_01045</name>
</gene>
<protein>
    <submittedName>
        <fullName evidence="2">TIR domain-containing protein</fullName>
    </submittedName>
</protein>
<feature type="domain" description="Thoeris protein ThsB TIR-like" evidence="1">
    <location>
        <begin position="7"/>
        <end position="102"/>
    </location>
</feature>
<dbReference type="Pfam" id="PF08937">
    <property type="entry name" value="ThsB_TIR"/>
    <property type="match status" value="1"/>
</dbReference>